<keyword evidence="3" id="KW-1185">Reference proteome</keyword>
<proteinExistence type="predicted"/>
<dbReference type="SMART" id="SM00849">
    <property type="entry name" value="Lactamase_B"/>
    <property type="match status" value="1"/>
</dbReference>
<dbReference type="SUPFAM" id="SSF56281">
    <property type="entry name" value="Metallo-hydrolase/oxidoreductase"/>
    <property type="match status" value="1"/>
</dbReference>
<reference evidence="2 3" key="1">
    <citation type="submission" date="2024-02" db="EMBL/GenBank/DDBJ databases">
        <title>Deinococcus aluminii NBRC 112889.</title>
        <authorList>
            <person name="Ichikawa N."/>
            <person name="Katano-Makiyama Y."/>
            <person name="Hidaka K."/>
        </authorList>
    </citation>
    <scope>NUCLEOTIDE SEQUENCE [LARGE SCALE GENOMIC DNA]</scope>
    <source>
        <strain evidence="2 3">NBRC 112889</strain>
    </source>
</reference>
<accession>A0ABP9XDL2</accession>
<protein>
    <submittedName>
        <fullName evidence="2">Hydroxyacylglutathione hydrolase</fullName>
    </submittedName>
</protein>
<dbReference type="CDD" id="cd07743">
    <property type="entry name" value="metallo-hydrolase-like_MBL-fold"/>
    <property type="match status" value="1"/>
</dbReference>
<evidence type="ECO:0000313" key="2">
    <source>
        <dbReference type="EMBL" id="GAA5533437.1"/>
    </source>
</evidence>
<gene>
    <name evidence="2" type="primary">gloB_3</name>
    <name evidence="2" type="ORF">Dalu01_01840</name>
</gene>
<dbReference type="InterPro" id="IPR036866">
    <property type="entry name" value="RibonucZ/Hydroxyglut_hydro"/>
</dbReference>
<evidence type="ECO:0000313" key="3">
    <source>
        <dbReference type="Proteomes" id="UP001404956"/>
    </source>
</evidence>
<dbReference type="GO" id="GO:0016787">
    <property type="term" value="F:hydrolase activity"/>
    <property type="evidence" value="ECO:0007669"/>
    <property type="project" value="UniProtKB-KW"/>
</dbReference>
<organism evidence="2 3">
    <name type="scientific">Deinococcus aluminii</name>
    <dbReference type="NCBI Taxonomy" id="1656885"/>
    <lineage>
        <taxon>Bacteria</taxon>
        <taxon>Thermotogati</taxon>
        <taxon>Deinococcota</taxon>
        <taxon>Deinococci</taxon>
        <taxon>Deinococcales</taxon>
        <taxon>Deinococcaceae</taxon>
        <taxon>Deinococcus</taxon>
    </lineage>
</organism>
<dbReference type="EMBL" id="BAABRV010000004">
    <property type="protein sequence ID" value="GAA5533437.1"/>
    <property type="molecule type" value="Genomic_DNA"/>
</dbReference>
<feature type="domain" description="Metallo-beta-lactamase" evidence="1">
    <location>
        <begin position="40"/>
        <end position="231"/>
    </location>
</feature>
<dbReference type="PANTHER" id="PTHR42951:SF14">
    <property type="entry name" value="METALLO-BETA-LACTAMASE SUPERFAMILY PROTEIN"/>
    <property type="match status" value="1"/>
</dbReference>
<dbReference type="Proteomes" id="UP001404956">
    <property type="component" value="Unassembled WGS sequence"/>
</dbReference>
<evidence type="ECO:0000259" key="1">
    <source>
        <dbReference type="SMART" id="SM00849"/>
    </source>
</evidence>
<dbReference type="Gene3D" id="3.60.15.10">
    <property type="entry name" value="Ribonuclease Z/Hydroxyacylglutathione hydrolase-like"/>
    <property type="match status" value="1"/>
</dbReference>
<dbReference type="Pfam" id="PF00753">
    <property type="entry name" value="Lactamase_B"/>
    <property type="match status" value="1"/>
</dbReference>
<comment type="caution">
    <text evidence="2">The sequence shown here is derived from an EMBL/GenBank/DDBJ whole genome shotgun (WGS) entry which is preliminary data.</text>
</comment>
<dbReference type="InterPro" id="IPR001279">
    <property type="entry name" value="Metallo-B-lactamas"/>
</dbReference>
<sequence length="325" mass="33768">MFPAGRGTQTSRKAAAPLTLSLMAPELVTLAPGVHFLPAAVNSVVVEDGRGGALLVDTGLDDAQARKLLRALEAGKLTPTAILNTHSHADHHGGNAFLLKRFPELDVFAPPLEAAIINHPVLEPLSLFGARPPRDLQTKFLLAPPSPARPLPGAGRAQLGGVEVELLDVSGHAAQMYAVRIGDVLYAADALFGPDALAKHPLTFCADSRQQKEAAARLGTLEGVRVVLPGHGDPAEDLAALVEANLAAYDRTTRAVLEAVRAGPASVDELLARVCGVLGVQMTNAGAVVLNRAVVSAHLTELLEAGTVRLAVEDNRLSFGAGSDG</sequence>
<dbReference type="PANTHER" id="PTHR42951">
    <property type="entry name" value="METALLO-BETA-LACTAMASE DOMAIN-CONTAINING"/>
    <property type="match status" value="1"/>
</dbReference>
<dbReference type="InterPro" id="IPR050855">
    <property type="entry name" value="NDM-1-like"/>
</dbReference>
<keyword evidence="2" id="KW-0378">Hydrolase</keyword>
<name>A0ABP9XDL2_9DEIO</name>